<keyword evidence="1" id="KW-0647">Proteasome</keyword>
<evidence type="ECO:0000313" key="2">
    <source>
        <dbReference type="Proteomes" id="UP001431209"/>
    </source>
</evidence>
<proteinExistence type="predicted"/>
<protein>
    <submittedName>
        <fullName evidence="1">Tethering factor for nuclear proteasome</fullName>
    </submittedName>
</protein>
<keyword evidence="2" id="KW-1185">Reference proteome</keyword>
<gene>
    <name evidence="1" type="ORF">AKO1_014079</name>
</gene>
<name>A0AAW2Z4Z1_9EUKA</name>
<comment type="caution">
    <text evidence="1">The sequence shown here is derived from an EMBL/GenBank/DDBJ whole genome shotgun (WGS) entry which is preliminary data.</text>
</comment>
<reference evidence="1 2" key="1">
    <citation type="submission" date="2024-03" db="EMBL/GenBank/DDBJ databases">
        <title>The Acrasis kona genome and developmental transcriptomes reveal deep origins of eukaryotic multicellular pathways.</title>
        <authorList>
            <person name="Sheikh S."/>
            <person name="Fu C.-J."/>
            <person name="Brown M.W."/>
            <person name="Baldauf S.L."/>
        </authorList>
    </citation>
    <scope>NUCLEOTIDE SEQUENCE [LARGE SCALE GENOMIC DNA]</scope>
    <source>
        <strain evidence="1 2">ATCC MYA-3509</strain>
    </source>
</reference>
<dbReference type="Proteomes" id="UP001431209">
    <property type="component" value="Unassembled WGS sequence"/>
</dbReference>
<dbReference type="GO" id="GO:0000502">
    <property type="term" value="C:proteasome complex"/>
    <property type="evidence" value="ECO:0007669"/>
    <property type="project" value="UniProtKB-KW"/>
</dbReference>
<dbReference type="EMBL" id="JAOPGA020001013">
    <property type="protein sequence ID" value="KAL0484020.1"/>
    <property type="molecule type" value="Genomic_DNA"/>
</dbReference>
<organism evidence="1 2">
    <name type="scientific">Acrasis kona</name>
    <dbReference type="NCBI Taxonomy" id="1008807"/>
    <lineage>
        <taxon>Eukaryota</taxon>
        <taxon>Discoba</taxon>
        <taxon>Heterolobosea</taxon>
        <taxon>Tetramitia</taxon>
        <taxon>Eutetramitia</taxon>
        <taxon>Acrasidae</taxon>
        <taxon>Acrasis</taxon>
    </lineage>
</organism>
<accession>A0AAW2Z4Z1</accession>
<sequence>MFKFPRTLTRIKHHPSRVDRIYISSTKRLYSQDSIPDDEDGELIIEGKGLEAMNQRKQGFQGNTRKRPKYDKFCVLPKTICNCAKRN</sequence>
<dbReference type="AlphaFoldDB" id="A0AAW2Z4Z1"/>
<evidence type="ECO:0000313" key="1">
    <source>
        <dbReference type="EMBL" id="KAL0484020.1"/>
    </source>
</evidence>